<evidence type="ECO:0000256" key="8">
    <source>
        <dbReference type="ARBA" id="ARBA00023242"/>
    </source>
</evidence>
<dbReference type="PANTHER" id="PTHR48103:SF2">
    <property type="entry name" value="MIDASIN"/>
    <property type="match status" value="1"/>
</dbReference>
<dbReference type="FunFam" id="3.40.50.300:FF:000142">
    <property type="entry name" value="Midasin"/>
    <property type="match status" value="1"/>
</dbReference>
<accession>A0AAD9RUY7</accession>
<dbReference type="Gene3D" id="3.40.50.300">
    <property type="entry name" value="P-loop containing nucleotide triphosphate hydrolases"/>
    <property type="match status" value="6"/>
</dbReference>
<dbReference type="GO" id="GO:0005654">
    <property type="term" value="C:nucleoplasm"/>
    <property type="evidence" value="ECO:0007669"/>
    <property type="project" value="UniProtKB-SubCell"/>
</dbReference>
<comment type="similarity">
    <text evidence="3">Belongs to the midasin family.</text>
</comment>
<dbReference type="Pfam" id="PF17867">
    <property type="entry name" value="AAA_lid_7"/>
    <property type="match status" value="3"/>
</dbReference>
<evidence type="ECO:0000256" key="3">
    <source>
        <dbReference type="ARBA" id="ARBA00007188"/>
    </source>
</evidence>
<dbReference type="SUPFAM" id="SSF52540">
    <property type="entry name" value="P-loop containing nucleoside triphosphate hydrolases"/>
    <property type="match status" value="6"/>
</dbReference>
<dbReference type="FunFam" id="3.40.50.300:FF:000764">
    <property type="entry name" value="Midasin"/>
    <property type="match status" value="1"/>
</dbReference>
<evidence type="ECO:0000256" key="1">
    <source>
        <dbReference type="ARBA" id="ARBA00004604"/>
    </source>
</evidence>
<reference evidence="11" key="2">
    <citation type="journal article" date="2023" name="Commun. Biol.">
        <title>Intrasexual cuticular hydrocarbon dimorphism in a wasp sheds light on hydrocarbon biosynthesis genes in Hymenoptera.</title>
        <authorList>
            <person name="Moris V.C."/>
            <person name="Podsiadlowski L."/>
            <person name="Martin S."/>
            <person name="Oeyen J.P."/>
            <person name="Donath A."/>
            <person name="Petersen M."/>
            <person name="Wilbrandt J."/>
            <person name="Misof B."/>
            <person name="Liedtke D."/>
            <person name="Thamm M."/>
            <person name="Scheiner R."/>
            <person name="Schmitt T."/>
            <person name="Niehuis O."/>
        </authorList>
    </citation>
    <scope>NUCLEOTIDE SEQUENCE</scope>
    <source>
        <strain evidence="11">GBR_01_08_01A</strain>
    </source>
</reference>
<evidence type="ECO:0000256" key="6">
    <source>
        <dbReference type="ARBA" id="ARBA00022840"/>
    </source>
</evidence>
<dbReference type="Pfam" id="PF07728">
    <property type="entry name" value="AAA_5"/>
    <property type="match status" value="7"/>
</dbReference>
<keyword evidence="12" id="KW-1185">Reference proteome</keyword>
<keyword evidence="8" id="KW-0539">Nucleus</keyword>
<dbReference type="GO" id="GO:0000027">
    <property type="term" value="P:ribosomal large subunit assembly"/>
    <property type="evidence" value="ECO:0007669"/>
    <property type="project" value="TreeGrafter"/>
</dbReference>
<dbReference type="Proteomes" id="UP001258017">
    <property type="component" value="Unassembled WGS sequence"/>
</dbReference>
<dbReference type="GO" id="GO:0016887">
    <property type="term" value="F:ATP hydrolysis activity"/>
    <property type="evidence" value="ECO:0007669"/>
    <property type="project" value="InterPro"/>
</dbReference>
<reference evidence="11" key="1">
    <citation type="submission" date="2021-08" db="EMBL/GenBank/DDBJ databases">
        <authorList>
            <person name="Misof B."/>
            <person name="Oliver O."/>
            <person name="Podsiadlowski L."/>
            <person name="Donath A."/>
            <person name="Peters R."/>
            <person name="Mayer C."/>
            <person name="Rust J."/>
            <person name="Gunkel S."/>
            <person name="Lesny P."/>
            <person name="Martin S."/>
            <person name="Oeyen J.P."/>
            <person name="Petersen M."/>
            <person name="Panagiotis P."/>
            <person name="Wilbrandt J."/>
            <person name="Tanja T."/>
        </authorList>
    </citation>
    <scope>NUCLEOTIDE SEQUENCE</scope>
    <source>
        <strain evidence="11">GBR_01_08_01A</strain>
        <tissue evidence="11">Thorax + abdomen</tissue>
    </source>
</reference>
<dbReference type="InterPro" id="IPR040848">
    <property type="entry name" value="AAA_lid_7"/>
</dbReference>
<proteinExistence type="inferred from homology"/>
<dbReference type="Pfam" id="PF21108">
    <property type="entry name" value="MDN1_4th"/>
    <property type="match status" value="1"/>
</dbReference>
<dbReference type="SMART" id="SM00382">
    <property type="entry name" value="AAA"/>
    <property type="match status" value="5"/>
</dbReference>
<dbReference type="InterPro" id="IPR041190">
    <property type="entry name" value="Midasin_AAA_lid_5"/>
</dbReference>
<dbReference type="Pfam" id="PF17865">
    <property type="entry name" value="AAA_lid_5"/>
    <property type="match status" value="1"/>
</dbReference>
<dbReference type="GO" id="GO:0005730">
    <property type="term" value="C:nucleolus"/>
    <property type="evidence" value="ECO:0007669"/>
    <property type="project" value="UniProtKB-SubCell"/>
</dbReference>
<feature type="domain" description="AAA+ ATPase" evidence="10">
    <location>
        <begin position="1365"/>
        <end position="1526"/>
    </location>
</feature>
<name>A0AAD9RUY7_9HYME</name>
<dbReference type="InterPro" id="IPR048617">
    <property type="entry name" value="MDN1_AAA_lid_4"/>
</dbReference>
<dbReference type="CDD" id="cd00009">
    <property type="entry name" value="AAA"/>
    <property type="match status" value="4"/>
</dbReference>
<dbReference type="InterPro" id="IPR011704">
    <property type="entry name" value="ATPase_dyneun-rel_AAA"/>
</dbReference>
<comment type="caution">
    <text evidence="11">The sequence shown here is derived from an EMBL/GenBank/DDBJ whole genome shotgun (WGS) entry which is preliminary data.</text>
</comment>
<evidence type="ECO:0000259" key="10">
    <source>
        <dbReference type="SMART" id="SM00382"/>
    </source>
</evidence>
<feature type="domain" description="AAA+ ATPase" evidence="10">
    <location>
        <begin position="288"/>
        <end position="412"/>
    </location>
</feature>
<dbReference type="GO" id="GO:0030687">
    <property type="term" value="C:preribosome, large subunit precursor"/>
    <property type="evidence" value="ECO:0007669"/>
    <property type="project" value="TreeGrafter"/>
</dbReference>
<keyword evidence="7" id="KW-0143">Chaperone</keyword>
<feature type="domain" description="AAA+ ATPase" evidence="10">
    <location>
        <begin position="619"/>
        <end position="878"/>
    </location>
</feature>
<dbReference type="InterPro" id="IPR003593">
    <property type="entry name" value="AAA+_ATPase"/>
</dbReference>
<comment type="subcellular location">
    <subcellularLocation>
        <location evidence="1">Nucleus</location>
        <location evidence="1">Nucleolus</location>
    </subcellularLocation>
    <subcellularLocation>
        <location evidence="2">Nucleus</location>
        <location evidence="2">Nucleoplasm</location>
    </subcellularLocation>
</comment>
<keyword evidence="5" id="KW-0547">Nucleotide-binding</keyword>
<evidence type="ECO:0000256" key="5">
    <source>
        <dbReference type="ARBA" id="ARBA00022741"/>
    </source>
</evidence>
<evidence type="ECO:0000256" key="7">
    <source>
        <dbReference type="ARBA" id="ARBA00023186"/>
    </source>
</evidence>
<dbReference type="PANTHER" id="PTHR48103">
    <property type="entry name" value="MIDASIN-RELATED"/>
    <property type="match status" value="1"/>
</dbReference>
<dbReference type="FunFam" id="3.40.50.300:FF:002451">
    <property type="entry name" value="Midasin"/>
    <property type="match status" value="1"/>
</dbReference>
<dbReference type="GO" id="GO:0000055">
    <property type="term" value="P:ribosomal large subunit export from nucleus"/>
    <property type="evidence" value="ECO:0007669"/>
    <property type="project" value="TreeGrafter"/>
</dbReference>
<evidence type="ECO:0000256" key="4">
    <source>
        <dbReference type="ARBA" id="ARBA00017143"/>
    </source>
</evidence>
<organism evidence="11 12">
    <name type="scientific">Odynerus spinipes</name>
    <dbReference type="NCBI Taxonomy" id="1348599"/>
    <lineage>
        <taxon>Eukaryota</taxon>
        <taxon>Metazoa</taxon>
        <taxon>Ecdysozoa</taxon>
        <taxon>Arthropoda</taxon>
        <taxon>Hexapoda</taxon>
        <taxon>Insecta</taxon>
        <taxon>Pterygota</taxon>
        <taxon>Neoptera</taxon>
        <taxon>Endopterygota</taxon>
        <taxon>Hymenoptera</taxon>
        <taxon>Apocrita</taxon>
        <taxon>Aculeata</taxon>
        <taxon>Vespoidea</taxon>
        <taxon>Vespidae</taxon>
        <taxon>Eumeninae</taxon>
        <taxon>Odynerus</taxon>
    </lineage>
</organism>
<dbReference type="EMBL" id="JAIFRP010000021">
    <property type="protein sequence ID" value="KAK2585696.1"/>
    <property type="molecule type" value="Genomic_DNA"/>
</dbReference>
<keyword evidence="6" id="KW-0067">ATP-binding</keyword>
<protein>
    <recommendedName>
        <fullName evidence="4">Midasin</fullName>
    </recommendedName>
</protein>
<evidence type="ECO:0000313" key="12">
    <source>
        <dbReference type="Proteomes" id="UP001258017"/>
    </source>
</evidence>
<evidence type="ECO:0000313" key="11">
    <source>
        <dbReference type="EMBL" id="KAK2585696.1"/>
    </source>
</evidence>
<evidence type="ECO:0000256" key="2">
    <source>
        <dbReference type="ARBA" id="ARBA00004642"/>
    </source>
</evidence>
<evidence type="ECO:0000256" key="9">
    <source>
        <dbReference type="SAM" id="MobiDB-lite"/>
    </source>
</evidence>
<feature type="domain" description="AAA+ ATPase" evidence="10">
    <location>
        <begin position="1713"/>
        <end position="1894"/>
    </location>
</feature>
<dbReference type="GO" id="GO:0005524">
    <property type="term" value="F:ATP binding"/>
    <property type="evidence" value="ECO:0007669"/>
    <property type="project" value="UniProtKB-KW"/>
</dbReference>
<feature type="domain" description="AAA+ ATPase" evidence="10">
    <location>
        <begin position="1056"/>
        <end position="1201"/>
    </location>
</feature>
<sequence length="2333" mass="262494">MIIENLHEFCERNKKYQLKFRKILTLKEQSAADYEDILEILSNFLLNPDCTKDVADCFPQLLPALVSMAIPMEHVHLYSKDKDLIHKRNCVVLAKLINVNPDLLTFVLKYFDANPAPFESVEQAAIVPAKKRKSQETYYTMSNISDYDIVLACYNILLAAVTHFKHKWNWSKFYKFLRHNDDRVKWVALKCISIILGMSETIRLTCAMLLIGNIKTFLTEHEESILEPLALENLQLTDDMFKNVLSVVPIGNVLLPVFNLKKVEKDFKLVSVQSMEESLQSLAVAIASRKCICLQGSVGCGKTALVEYLAKITGHDSSNFVKVQLGDQTDSKMLLGMYRCTDIPGEFVWQPGVLTQAVIAGKWLLLEDIDSAALDVASVLSNLLETGTLSVPGYRDNIYARSGFQLFVTQRLMPSMTGLQKRISSASSLLQKHWFCINVEGFSINELIILVQTLFPVLNTVASRMIDVFLLFSMGDHDGRNNAQESLFLKTGRQTSTRDLIKWCSRAVVDFNVSSPDSGLKIFQDAIDIFCCSVSDQGQRLNLIKAIADKLGIVKTKAEYFCNMYKPSINLLPDSFIAGRTKLLRKKSEYARMVQFKTNFSFTRPSACLLERITCCVAQKEPVLLVGETGTGKTSSIQYLARSTGHKLIVINMNQQSESADLLGGYKPVDLKFLISPIREEFEILFRSYFAVEPNRKFLEHIALCYKQHKWKALVTLMSHSTHAALKRLKASITQEPTLSRKKESSNKKHKDQNNTDDQIQNNEELLKKWEKLAEKLKKLELQVKAQYSLAFSFVEGSLIKALREGHWVLLDEINLANAETLECLSGLLEKSSGSLSLLERGDSESIKRHPEFTIFACMNPATDIGKKDLPVGLRNRFTEFYVDELTERSDLQLLVNSYLKDMNLTVDKQEAIVKFYLNVRKEAQLTLLDGTGHKPHYSLRTLCRALSIAASNPCGNIIRSLYEAFCLSFLTQLNYDSYPVVQKMIARAILDNKNMKAILGCPISKPKCGYDEDYVCFEGYWIVKGTLVPNTPSNYILTETVRRNLKDLVRVVSIGKIPVLLQGDTSVGKTSLITYLAKASGHICVRINNHEHTDLQEYVGSYVADETGKLVFREGILVEAMRKGHWIILDELNLAPSDVLEALNRVLDDNRELFIPETQQVVKAHDNFMLFATQNPPGLYGGRKVLSRAFRNRFVELHFDEIPANELQVILHERCKMPQSYCKQVINVMTDLQIRRKSTATFAGKQGFITLRDLFRWGERYRLAPDVGDKLYDWSQHLADEGYLVLAAKVRKTEEADEIRQVIKKHLKRDVDPDTLFSLSDRTSPVTKHILQQILDENNAFFKHIVWTYHMRKMAVLVKKSCQFKEPVLLVGETGCGKTTVCQLIAAMNGQTMRSINCHMHTESSDFLGNLRPVREHSSTQTQKLFEWVDGPLIVAMQKGDLFLADEISLADDSVLERLNSLLEPERNLLLAEKGLELIVDGDDNSMVVADDKFVFIGTMNPGGDYGKKELSPALRNRFTEIWCEPCVSIDDLNDIVVHNLHTNLQLYKQSISKAILSFIQWLPTTDLGTKLVVSIRDILTWVHFINICTSNETLIKLNIGDAYYHGACLTYIDGLGSGLTSSEKSCKLTDFRNAALNYIKGQVTNTLNAKLYSEKFEHNNGVTSNNSTNAFGIAPFYITRGPCDIHEDKQFTFSTPTTKQNALKLLRALQLNKPLLLEGSPGVGKTSIVSALAKASGHALLRINLSDQTDISDLFGADLPVEGGQGGEFSWRDGPFLRALKAGDWILLDELNLASQSVLEGLNACFDHRGEIYIPELGKIFSVKPGTRLFGCQNPLKQGGARRGLPKSFLNRFTQVFIDALTEEDLMFILNVQFPELPADLLQTMVKFNSALASEIGVTWGHNGSPWELNLRDITRWCEATIRARNDQFNEHRNNYNPGNAVELIYVSRMRTQEDKQRVRRIYQEYFPCEKYPLSSSECSVYITEEALHVDDVKLTLSQSAICSSSNLLLLRDQRTTLKKLMQCVNMNWMSILVGASGCGKSNVVRLLASLVGQKVRCIVVNSAMDTTEILGGFEQGVKVLFTWKNYAKFFSTCIEGSLSPDSWADDWDPAWGPKNAGQRKPSGSAPKAPEKEISDPAEITRGIIKAKKESLQDEPLWMEGPYAGTHSIARVYSQNLDFSTYPVLCERVYADLEAENPRLRREMPFCAFQHVMTSLLNATIIDHIRTVNAEDRYADEESPINLIPDDLVIPEPIAAYLRMISNSTTPAGDLVKANFPDAAIPGVCVQQADDICEQPLGGFGPCTAANYNAYKCYVSPLVTSRYVEATAAQN</sequence>
<dbReference type="FunFam" id="3.40.50.300:FF:000582">
    <property type="entry name" value="Midasin"/>
    <property type="match status" value="1"/>
</dbReference>
<dbReference type="InterPro" id="IPR027417">
    <property type="entry name" value="P-loop_NTPase"/>
</dbReference>
<feature type="region of interest" description="Disordered" evidence="9">
    <location>
        <begin position="737"/>
        <end position="760"/>
    </location>
</feature>
<gene>
    <name evidence="11" type="ORF">KPH14_010310</name>
</gene>
<feature type="region of interest" description="Disordered" evidence="9">
    <location>
        <begin position="2112"/>
        <end position="2136"/>
    </location>
</feature>